<keyword evidence="2" id="KW-0540">Nuclease</keyword>
<keyword evidence="3" id="KW-1185">Reference proteome</keyword>
<organism evidence="2 3">
    <name type="scientific">Pseudaquabacterium pictum</name>
    <dbReference type="NCBI Taxonomy" id="2315236"/>
    <lineage>
        <taxon>Bacteria</taxon>
        <taxon>Pseudomonadati</taxon>
        <taxon>Pseudomonadota</taxon>
        <taxon>Betaproteobacteria</taxon>
        <taxon>Burkholderiales</taxon>
        <taxon>Sphaerotilaceae</taxon>
        <taxon>Pseudaquabacterium</taxon>
    </lineage>
</organism>
<accession>A0A480AX53</accession>
<keyword evidence="2" id="KW-0378">Hydrolase</keyword>
<dbReference type="GO" id="GO:0004519">
    <property type="term" value="F:endonuclease activity"/>
    <property type="evidence" value="ECO:0007669"/>
    <property type="project" value="UniProtKB-KW"/>
</dbReference>
<dbReference type="EMBL" id="BJCL01000011">
    <property type="protein sequence ID" value="GCL64782.1"/>
    <property type="molecule type" value="Genomic_DNA"/>
</dbReference>
<protein>
    <submittedName>
        <fullName evidence="2">HNH endonuclease</fullName>
    </submittedName>
</protein>
<gene>
    <name evidence="2" type="ORF">AQPW35_38630</name>
</gene>
<reference evidence="3" key="1">
    <citation type="submission" date="2019-03" db="EMBL/GenBank/DDBJ databases">
        <title>Aquabacterium pictum sp.nov., the first bacteriochlorophyll a-containing freshwater bacterium in the genus Aquabacterium of the class Betaproteobacteria.</title>
        <authorList>
            <person name="Hirose S."/>
            <person name="Tank M."/>
            <person name="Hara E."/>
            <person name="Tamaki H."/>
            <person name="Takaichi S."/>
            <person name="Haruta S."/>
            <person name="Hanada S."/>
        </authorList>
    </citation>
    <scope>NUCLEOTIDE SEQUENCE [LARGE SCALE GENOMIC DNA]</scope>
    <source>
        <strain evidence="3">W35</strain>
    </source>
</reference>
<dbReference type="InterPro" id="IPR011396">
    <property type="entry name" value="PT_DNA_restrict"/>
</dbReference>
<dbReference type="OrthoDB" id="9811869at2"/>
<dbReference type="PIRSF" id="PIRSF030850">
    <property type="entry name" value="UCP030850"/>
    <property type="match status" value="1"/>
</dbReference>
<dbReference type="RefSeq" id="WP_137734505.1">
    <property type="nucleotide sequence ID" value="NZ_BJCL01000011.1"/>
</dbReference>
<evidence type="ECO:0000259" key="1">
    <source>
        <dbReference type="Pfam" id="PF13391"/>
    </source>
</evidence>
<comment type="caution">
    <text evidence="2">The sequence shown here is derived from an EMBL/GenBank/DDBJ whole genome shotgun (WGS) entry which is preliminary data.</text>
</comment>
<dbReference type="Proteomes" id="UP000301751">
    <property type="component" value="Unassembled WGS sequence"/>
</dbReference>
<name>A0A480AX53_9BURK</name>
<dbReference type="Pfam" id="PF13391">
    <property type="entry name" value="HNH_2"/>
    <property type="match status" value="1"/>
</dbReference>
<proteinExistence type="predicted"/>
<evidence type="ECO:0000313" key="2">
    <source>
        <dbReference type="EMBL" id="GCL64782.1"/>
    </source>
</evidence>
<dbReference type="AlphaFoldDB" id="A0A480AX53"/>
<evidence type="ECO:0000313" key="3">
    <source>
        <dbReference type="Proteomes" id="UP000301751"/>
    </source>
</evidence>
<dbReference type="InterPro" id="IPR003615">
    <property type="entry name" value="HNH_nuc"/>
</dbReference>
<sequence>MSKARSDALRHYEACFDSLVINSTNGRASPHKICMLLAVLDLALAGGLRENRIAYEPPLLERYRRYFDAVRREGDHPNAYFPFFHLKGRLRNRQSSFWHLVPRVGCEVVVAAMDTARSDSAIVQRIDHVRLDDALFDLLQDADATIALSDAIARRWFQRGLQELNRMAQRSRAVSRYERTLREPQAVLAEPRPPAYVRSAAFRSVVIEFYDYRCAATGHRVLLQGGEAMVEAAHIHPFSISGDDDPRNGIALTPDMHWAMDRNLIAPGPDLCWHVSPALDDRVPDLHRLVALHHRRMLLPERQAQWPKESVLAWRLQRLRDPGWRPPVVDAGD</sequence>
<keyword evidence="2" id="KW-0255">Endonuclease</keyword>
<feature type="domain" description="HNH nuclease" evidence="1">
    <location>
        <begin position="214"/>
        <end position="266"/>
    </location>
</feature>